<keyword evidence="4" id="KW-1160">Virus entry into host cell</keyword>
<accession>A0A8S5L1P5</accession>
<keyword evidence="3" id="KW-1175">Viral attachment to host cell pilus</keyword>
<organism evidence="6 7">
    <name type="scientific">ssRNA phage Esthiorhiza.2_32</name>
    <dbReference type="NCBI Taxonomy" id="2786050"/>
    <lineage>
        <taxon>Viruses</taxon>
        <taxon>Riboviria</taxon>
        <taxon>Orthornavirae</taxon>
        <taxon>Lenarviricota</taxon>
        <taxon>Leviviricetes</taxon>
        <taxon>Timlovirales</taxon>
        <taxon>Steitzviridae</taxon>
        <taxon>Hodnevirus</taxon>
        <taxon>Hodnevirus neoterrihabitans</taxon>
        <taxon>Gredihovirus neoterrihabitans</taxon>
    </lineage>
</organism>
<dbReference type="KEGG" id="vg:80400001"/>
<proteinExistence type="inferred from homology"/>
<keyword evidence="1" id="KW-0945">Host-virus interaction</keyword>
<dbReference type="GO" id="GO:0039666">
    <property type="term" value="P:virion attachment to host cell pilus"/>
    <property type="evidence" value="ECO:0007669"/>
    <property type="project" value="UniProtKB-KW"/>
</dbReference>
<feature type="non-terminal residue" evidence="6">
    <location>
        <position position="1"/>
    </location>
</feature>
<dbReference type="Proteomes" id="UP000676931">
    <property type="component" value="Segment"/>
</dbReference>
<keyword evidence="7" id="KW-1185">Reference proteome</keyword>
<evidence type="ECO:0000313" key="6">
    <source>
        <dbReference type="EMBL" id="DAD51351.1"/>
    </source>
</evidence>
<gene>
    <name evidence="6" type="primary">Esthiorhiza.2_32_1</name>
</gene>
<evidence type="ECO:0000256" key="3">
    <source>
        <dbReference type="ARBA" id="ARBA00023104"/>
    </source>
</evidence>
<dbReference type="RefSeq" id="YP_010770543.1">
    <property type="nucleotide sequence ID" value="NC_074320.1"/>
</dbReference>
<dbReference type="InterPro" id="IPR005563">
    <property type="entry name" value="A_protein"/>
</dbReference>
<comment type="similarity">
    <text evidence="5">Belongs to the Leviviricetes maturation protein family.</text>
</comment>
<keyword evidence="3" id="KW-0946">Virion</keyword>
<keyword evidence="2" id="KW-1161">Viral attachment to host cell</keyword>
<sequence length="435" mass="48547">PYRGTTQCLHNTRYPKGNASIQLESAMGRFFPSIRRRARLTHSVPCEYWRSVNIPSSPKIPLTATNFYSQEEIIGISHKTPIDGVGDSGGFMTLTRTSDADSLGWGYCYGTSGYLSYRGGIYPTNPAAVSWWTPSSLGSTPGQGSLNSAGATAIARCKPTSPHFSLAQSLGELREGAPSIPGVRSWENRTRPLLGSAGDEYLNIQFGWLPLISDARKFYESATQSDRILSEYRRNANRKIRRGYDFPVTTTTRQGSGSIQLTPSVFGLFAPGTISETVTTRRWFRGAFRYYLPSSDSFQDKVRRKAQEANQLFGVIPTPEVFWELTPWSWAIDWFTNVGDVMSNVSSFATDGLVLQYGYIMEHRVVRGDMVVTVPSSQVREYGLDRSVFTRSYVYEYKVRYPANPYGFGIDDSTLTKRQLSILGALGLSKGTRER</sequence>
<dbReference type="Pfam" id="PF03863">
    <property type="entry name" value="Phage_mat-A"/>
    <property type="match status" value="1"/>
</dbReference>
<dbReference type="GeneID" id="80400001"/>
<dbReference type="EMBL" id="BK013794">
    <property type="protein sequence ID" value="DAD51351.1"/>
    <property type="molecule type" value="Genomic_RNA"/>
</dbReference>
<protein>
    <submittedName>
        <fullName evidence="6">Maturation protein</fullName>
    </submittedName>
</protein>
<evidence type="ECO:0000256" key="2">
    <source>
        <dbReference type="ARBA" id="ARBA00022804"/>
    </source>
</evidence>
<evidence type="ECO:0000256" key="1">
    <source>
        <dbReference type="ARBA" id="ARBA00022581"/>
    </source>
</evidence>
<evidence type="ECO:0000256" key="4">
    <source>
        <dbReference type="ARBA" id="ARBA00023296"/>
    </source>
</evidence>
<name>A0A8S5L1P5_9VIRU</name>
<evidence type="ECO:0000256" key="5">
    <source>
        <dbReference type="ARBA" id="ARBA00035110"/>
    </source>
</evidence>
<reference evidence="6" key="1">
    <citation type="submission" date="2020-09" db="EMBL/GenBank/DDBJ databases">
        <title>Leviviricetes taxonomy.</title>
        <authorList>
            <person name="Stockdale S.R."/>
            <person name="Callanan J."/>
            <person name="Adriaenssens E.M."/>
            <person name="Kuhn J.H."/>
            <person name="Rumnieks J."/>
            <person name="Shkoporov A."/>
            <person name="Draper L.A."/>
            <person name="Ross P."/>
            <person name="Hill C."/>
        </authorList>
    </citation>
    <scope>NUCLEOTIDE SEQUENCE</scope>
</reference>
<evidence type="ECO:0000313" key="7">
    <source>
        <dbReference type="Proteomes" id="UP000676931"/>
    </source>
</evidence>